<dbReference type="RefSeq" id="WP_382166140.1">
    <property type="nucleotide sequence ID" value="NZ_JBHTBR010000002.1"/>
</dbReference>
<comment type="caution">
    <text evidence="9">The sequence shown here is derived from an EMBL/GenBank/DDBJ whole genome shotgun (WGS) entry which is preliminary data.</text>
</comment>
<evidence type="ECO:0000256" key="1">
    <source>
        <dbReference type="ARBA" id="ARBA00004651"/>
    </source>
</evidence>
<dbReference type="PANTHER" id="PTHR30625">
    <property type="entry name" value="PROTEIN TOLQ"/>
    <property type="match status" value="1"/>
</dbReference>
<keyword evidence="3 7" id="KW-0812">Transmembrane</keyword>
<accession>A0ABW2IJ38</accession>
<keyword evidence="6" id="KW-0813">Transport</keyword>
<keyword evidence="4 7" id="KW-1133">Transmembrane helix</keyword>
<evidence type="ECO:0000256" key="7">
    <source>
        <dbReference type="SAM" id="Phobius"/>
    </source>
</evidence>
<dbReference type="InterPro" id="IPR050790">
    <property type="entry name" value="ExbB/TolQ_transport"/>
</dbReference>
<evidence type="ECO:0000313" key="10">
    <source>
        <dbReference type="Proteomes" id="UP001596492"/>
    </source>
</evidence>
<proteinExistence type="inferred from homology"/>
<feature type="transmembrane region" description="Helical" evidence="7">
    <location>
        <begin position="87"/>
        <end position="108"/>
    </location>
</feature>
<dbReference type="Proteomes" id="UP001596492">
    <property type="component" value="Unassembled WGS sequence"/>
</dbReference>
<feature type="transmembrane region" description="Helical" evidence="7">
    <location>
        <begin position="15"/>
        <end position="34"/>
    </location>
</feature>
<dbReference type="EMBL" id="JBHTBR010000002">
    <property type="protein sequence ID" value="MFC7290936.1"/>
    <property type="molecule type" value="Genomic_DNA"/>
</dbReference>
<keyword evidence="2" id="KW-1003">Cell membrane</keyword>
<evidence type="ECO:0000256" key="6">
    <source>
        <dbReference type="RuleBase" id="RU004057"/>
    </source>
</evidence>
<protein>
    <submittedName>
        <fullName evidence="9">MotA/TolQ/ExbB proton channel family protein</fullName>
    </submittedName>
</protein>
<keyword evidence="5 7" id="KW-0472">Membrane</keyword>
<evidence type="ECO:0000313" key="9">
    <source>
        <dbReference type="EMBL" id="MFC7290936.1"/>
    </source>
</evidence>
<evidence type="ECO:0000256" key="4">
    <source>
        <dbReference type="ARBA" id="ARBA00022989"/>
    </source>
</evidence>
<comment type="similarity">
    <text evidence="6">Belongs to the exbB/tolQ family.</text>
</comment>
<gene>
    <name evidence="9" type="ORF">ACFQS8_04865</name>
</gene>
<dbReference type="Pfam" id="PF01618">
    <property type="entry name" value="MotA_ExbB"/>
    <property type="match status" value="1"/>
</dbReference>
<organism evidence="9 10">
    <name type="scientific">Hirschia litorea</name>
    <dbReference type="NCBI Taxonomy" id="1199156"/>
    <lineage>
        <taxon>Bacteria</taxon>
        <taxon>Pseudomonadati</taxon>
        <taxon>Pseudomonadota</taxon>
        <taxon>Alphaproteobacteria</taxon>
        <taxon>Hyphomonadales</taxon>
        <taxon>Hyphomonadaceae</taxon>
        <taxon>Hirschia</taxon>
    </lineage>
</organism>
<evidence type="ECO:0000256" key="5">
    <source>
        <dbReference type="ARBA" id="ARBA00023136"/>
    </source>
</evidence>
<reference evidence="10" key="1">
    <citation type="journal article" date="2019" name="Int. J. Syst. Evol. Microbiol.">
        <title>The Global Catalogue of Microorganisms (GCM) 10K type strain sequencing project: providing services to taxonomists for standard genome sequencing and annotation.</title>
        <authorList>
            <consortium name="The Broad Institute Genomics Platform"/>
            <consortium name="The Broad Institute Genome Sequencing Center for Infectious Disease"/>
            <person name="Wu L."/>
            <person name="Ma J."/>
        </authorList>
    </citation>
    <scope>NUCLEOTIDE SEQUENCE [LARGE SCALE GENOMIC DNA]</scope>
    <source>
        <strain evidence="10">CCUG 51308</strain>
    </source>
</reference>
<comment type="subcellular location">
    <subcellularLocation>
        <location evidence="1">Cell membrane</location>
        <topology evidence="1">Multi-pass membrane protein</topology>
    </subcellularLocation>
    <subcellularLocation>
        <location evidence="6">Membrane</location>
        <topology evidence="6">Multi-pass membrane protein</topology>
    </subcellularLocation>
</comment>
<name>A0ABW2IJ38_9PROT</name>
<evidence type="ECO:0000256" key="2">
    <source>
        <dbReference type="ARBA" id="ARBA00022475"/>
    </source>
</evidence>
<feature type="transmembrane region" description="Helical" evidence="7">
    <location>
        <begin position="128"/>
        <end position="149"/>
    </location>
</feature>
<dbReference type="PANTHER" id="PTHR30625:SF18">
    <property type="entry name" value="TONB2 ENERGY TRANSDUCTION SYSTEM INNER MEMBRANE COMPONENT EXBB"/>
    <property type="match status" value="1"/>
</dbReference>
<sequence>MPFFPDSLNGFLDRGGPVLFIIMGAAFVMWALIIERVFYFRLSHKDVVTNALEKWDSRKDHSSKYAHWVKNKLVSEVRQKAQANVTILKAVVALAPMLGLLGTVTGMVNVFDLMAITGSSDARAMSAGVSRATIPTMAGMVISISGLLFTMDLDRKVRREVAKVEDQMEIHRNA</sequence>
<keyword evidence="10" id="KW-1185">Reference proteome</keyword>
<feature type="domain" description="MotA/TolQ/ExbB proton channel" evidence="8">
    <location>
        <begin position="47"/>
        <end position="165"/>
    </location>
</feature>
<keyword evidence="6" id="KW-0653">Protein transport</keyword>
<dbReference type="InterPro" id="IPR002898">
    <property type="entry name" value="MotA_ExbB_proton_chnl"/>
</dbReference>
<evidence type="ECO:0000256" key="3">
    <source>
        <dbReference type="ARBA" id="ARBA00022692"/>
    </source>
</evidence>
<evidence type="ECO:0000259" key="8">
    <source>
        <dbReference type="Pfam" id="PF01618"/>
    </source>
</evidence>